<dbReference type="AlphaFoldDB" id="A0AAD3CDM1"/>
<name>A0AAD3CDM1_9STRA</name>
<dbReference type="Pfam" id="PF12796">
    <property type="entry name" value="Ank_2"/>
    <property type="match status" value="1"/>
</dbReference>
<accession>A0AAD3CDM1</accession>
<keyword evidence="2" id="KW-0040">ANK repeat</keyword>
<gene>
    <name evidence="3" type="ORF">CTEN210_00177</name>
</gene>
<keyword evidence="1" id="KW-0677">Repeat</keyword>
<sequence>MNGEKFSDLCIQEEWDLVIDYLLHSNDSRERKQQILQWKDEDDGFTCLHEAIKSSSVPIDVVRAIIDVRSDIVFEADLGGATPFHYACFYNSSFEIIKLLLDVGGTELLKQQDIYQDTALHMACRRHKDVDVIKLLIRTGGLDLVNMKNEDGHEAMVGMEHSIVEEVLLIEDYIDIISSKGMMENEVEQIEKILSFNPSFSDIYRIITINGIPSHHKSMFLKYRDEKLFLQTFVRAIVDSNPSKEDVDEITSMEGITKEQLNSLMEYRKTLA</sequence>
<dbReference type="Proteomes" id="UP001054902">
    <property type="component" value="Unassembled WGS sequence"/>
</dbReference>
<dbReference type="EMBL" id="BLLK01000014">
    <property type="protein sequence ID" value="GFH43704.1"/>
    <property type="molecule type" value="Genomic_DNA"/>
</dbReference>
<reference evidence="3 4" key="1">
    <citation type="journal article" date="2021" name="Sci. Rep.">
        <title>The genome of the diatom Chaetoceros tenuissimus carries an ancient integrated fragment of an extant virus.</title>
        <authorList>
            <person name="Hongo Y."/>
            <person name="Kimura K."/>
            <person name="Takaki Y."/>
            <person name="Yoshida Y."/>
            <person name="Baba S."/>
            <person name="Kobayashi G."/>
            <person name="Nagasaki K."/>
            <person name="Hano T."/>
            <person name="Tomaru Y."/>
        </authorList>
    </citation>
    <scope>NUCLEOTIDE SEQUENCE [LARGE SCALE GENOMIC DNA]</scope>
    <source>
        <strain evidence="3 4">NIES-3715</strain>
    </source>
</reference>
<dbReference type="SUPFAM" id="SSF48403">
    <property type="entry name" value="Ankyrin repeat"/>
    <property type="match status" value="1"/>
</dbReference>
<dbReference type="Gene3D" id="1.25.40.20">
    <property type="entry name" value="Ankyrin repeat-containing domain"/>
    <property type="match status" value="1"/>
</dbReference>
<dbReference type="Pfam" id="PF00023">
    <property type="entry name" value="Ank"/>
    <property type="match status" value="1"/>
</dbReference>
<dbReference type="PANTHER" id="PTHR24198">
    <property type="entry name" value="ANKYRIN REPEAT AND PROTEIN KINASE DOMAIN-CONTAINING PROTEIN"/>
    <property type="match status" value="1"/>
</dbReference>
<keyword evidence="4" id="KW-1185">Reference proteome</keyword>
<comment type="caution">
    <text evidence="3">The sequence shown here is derived from an EMBL/GenBank/DDBJ whole genome shotgun (WGS) entry which is preliminary data.</text>
</comment>
<organism evidence="3 4">
    <name type="scientific">Chaetoceros tenuissimus</name>
    <dbReference type="NCBI Taxonomy" id="426638"/>
    <lineage>
        <taxon>Eukaryota</taxon>
        <taxon>Sar</taxon>
        <taxon>Stramenopiles</taxon>
        <taxon>Ochrophyta</taxon>
        <taxon>Bacillariophyta</taxon>
        <taxon>Coscinodiscophyceae</taxon>
        <taxon>Chaetocerotophycidae</taxon>
        <taxon>Chaetocerotales</taxon>
        <taxon>Chaetocerotaceae</taxon>
        <taxon>Chaetoceros</taxon>
    </lineage>
</organism>
<evidence type="ECO:0000313" key="3">
    <source>
        <dbReference type="EMBL" id="GFH43704.1"/>
    </source>
</evidence>
<evidence type="ECO:0000256" key="1">
    <source>
        <dbReference type="ARBA" id="ARBA00022737"/>
    </source>
</evidence>
<dbReference type="InterPro" id="IPR036770">
    <property type="entry name" value="Ankyrin_rpt-contain_sf"/>
</dbReference>
<proteinExistence type="predicted"/>
<protein>
    <submittedName>
        <fullName evidence="3">Uncharacterized protein</fullName>
    </submittedName>
</protein>
<evidence type="ECO:0000256" key="2">
    <source>
        <dbReference type="ARBA" id="ARBA00023043"/>
    </source>
</evidence>
<dbReference type="InterPro" id="IPR002110">
    <property type="entry name" value="Ankyrin_rpt"/>
</dbReference>
<evidence type="ECO:0000313" key="4">
    <source>
        <dbReference type="Proteomes" id="UP001054902"/>
    </source>
</evidence>
<dbReference type="PANTHER" id="PTHR24198:SF165">
    <property type="entry name" value="ANKYRIN REPEAT-CONTAINING PROTEIN-RELATED"/>
    <property type="match status" value="1"/>
</dbReference>
<dbReference type="SMART" id="SM00248">
    <property type="entry name" value="ANK"/>
    <property type="match status" value="3"/>
</dbReference>